<dbReference type="NCBIfam" id="TIGR00254">
    <property type="entry name" value="GGDEF"/>
    <property type="match status" value="1"/>
</dbReference>
<dbReference type="KEGG" id="lrz:BJI69_08165"/>
<evidence type="ECO:0000313" key="4">
    <source>
        <dbReference type="Proteomes" id="UP000182987"/>
    </source>
</evidence>
<dbReference type="GO" id="GO:0052621">
    <property type="term" value="F:diguanylate cyclase activity"/>
    <property type="evidence" value="ECO:0007669"/>
    <property type="project" value="UniProtKB-EC"/>
</dbReference>
<dbReference type="PROSITE" id="PS50887">
    <property type="entry name" value="GGDEF"/>
    <property type="match status" value="1"/>
</dbReference>
<dbReference type="EMBL" id="CP017480">
    <property type="protein sequence ID" value="APG03882.1"/>
    <property type="molecule type" value="Genomic_DNA"/>
</dbReference>
<protein>
    <recommendedName>
        <fullName evidence="2">diguanylate cyclase</fullName>
        <ecNumber evidence="2">2.7.7.65</ecNumber>
    </recommendedName>
</protein>
<evidence type="ECO:0000313" key="3">
    <source>
        <dbReference type="EMBL" id="APG03882.1"/>
    </source>
</evidence>
<dbReference type="InterPro" id="IPR000160">
    <property type="entry name" value="GGDEF_dom"/>
</dbReference>
<dbReference type="PANTHER" id="PTHR45138">
    <property type="entry name" value="REGULATORY COMPONENTS OF SENSORY TRANSDUCTION SYSTEM"/>
    <property type="match status" value="1"/>
</dbReference>
<dbReference type="STRING" id="1440763.BJI69_08165"/>
<keyword evidence="4" id="KW-1185">Reference proteome</keyword>
<dbReference type="InterPro" id="IPR043128">
    <property type="entry name" value="Rev_trsase/Diguanyl_cyclase"/>
</dbReference>
<dbReference type="InterPro" id="IPR029787">
    <property type="entry name" value="Nucleotide_cyclase"/>
</dbReference>
<dbReference type="SUPFAM" id="SSF48452">
    <property type="entry name" value="TPR-like"/>
    <property type="match status" value="1"/>
</dbReference>
<dbReference type="InterPro" id="IPR011990">
    <property type="entry name" value="TPR-like_helical_dom_sf"/>
</dbReference>
<comment type="cofactor">
    <cofactor evidence="1">
        <name>Mg(2+)</name>
        <dbReference type="ChEBI" id="CHEBI:18420"/>
    </cofactor>
</comment>
<organism evidence="3 4">
    <name type="scientific">Luteibacter rhizovicinus DSM 16549</name>
    <dbReference type="NCBI Taxonomy" id="1440763"/>
    <lineage>
        <taxon>Bacteria</taxon>
        <taxon>Pseudomonadati</taxon>
        <taxon>Pseudomonadota</taxon>
        <taxon>Gammaproteobacteria</taxon>
        <taxon>Lysobacterales</taxon>
        <taxon>Rhodanobacteraceae</taxon>
        <taxon>Luteibacter</taxon>
    </lineage>
</organism>
<dbReference type="SMART" id="SM00267">
    <property type="entry name" value="GGDEF"/>
    <property type="match status" value="1"/>
</dbReference>
<dbReference type="Gene3D" id="3.30.70.270">
    <property type="match status" value="1"/>
</dbReference>
<dbReference type="GO" id="GO:1902201">
    <property type="term" value="P:negative regulation of bacterial-type flagellum-dependent cell motility"/>
    <property type="evidence" value="ECO:0007669"/>
    <property type="project" value="TreeGrafter"/>
</dbReference>
<sequence>MARLLSRIWPGVAMAALAFCAITQPSFASATDHAGFLDETESLRTKDHPQYVQRLAQLHQEASSLTTSEQWHLRYLDAWEAMFEGEYTKSESQFNEIIDHSGDPVLAAKSSALLLNNLAINRRYEEAFALANRLTTSLPVATDSLARSMLVSNLSQMFNMAGQTDLAIKYADMAENSIPAGETDCHPALIKAAALYNGKRLTSSSRDLQRAVDTCVAARESVGTNSALLLMGSLFLDEGQPSKTMALLDRIGPSLRINHYSPHDQSAQLQRAQAYAKLGNDEEARKAALAVLAMNGPDDISEWLKEAYDVLYRVEKRQGNTAAALSYYEHFVAQDKGYLNDISVRSLAYEVSQQHQMVQNLATESLSKQNRILRLQQSLDANTVSTGRLYIALLLVSLASIALLLFRVKRSQLRFKRMSTLDGLTGILNHQHFMSEAERILRVQEKKLGSACLISIDLDHFKQVNDTYGHAMGDIVLQHTVAVLQDELRPIHIFARLGGEEFGILLVGCTSSQAMATAQRLCVAIEGSPVEDDGRVVSLSVSVGVASTDRCGFELSRLCREADAALYRAKRAGRNRVVADTDTENDTLSAA</sequence>
<name>A0A0G9H981_9GAMM</name>
<gene>
    <name evidence="3" type="ORF">BJI69_08165</name>
</gene>
<reference evidence="4" key="1">
    <citation type="submission" date="2016-09" db="EMBL/GenBank/DDBJ databases">
        <authorList>
            <person name="Lysoe E."/>
        </authorList>
    </citation>
    <scope>NUCLEOTIDE SEQUENCE [LARGE SCALE GENOMIC DNA]</scope>
    <source>
        <strain evidence="4">LJ96T</strain>
    </source>
</reference>
<dbReference type="InterPro" id="IPR050469">
    <property type="entry name" value="Diguanylate_Cyclase"/>
</dbReference>
<dbReference type="Pfam" id="PF00990">
    <property type="entry name" value="GGDEF"/>
    <property type="match status" value="1"/>
</dbReference>
<evidence type="ECO:0000256" key="2">
    <source>
        <dbReference type="ARBA" id="ARBA00012528"/>
    </source>
</evidence>
<dbReference type="PATRIC" id="fig|1440763.5.peg.2736"/>
<dbReference type="FunFam" id="3.30.70.270:FF:000001">
    <property type="entry name" value="Diguanylate cyclase domain protein"/>
    <property type="match status" value="1"/>
</dbReference>
<dbReference type="GO" id="GO:0005886">
    <property type="term" value="C:plasma membrane"/>
    <property type="evidence" value="ECO:0007669"/>
    <property type="project" value="TreeGrafter"/>
</dbReference>
<dbReference type="Proteomes" id="UP000182987">
    <property type="component" value="Chromosome"/>
</dbReference>
<dbReference type="CDD" id="cd01949">
    <property type="entry name" value="GGDEF"/>
    <property type="match status" value="1"/>
</dbReference>
<dbReference type="PANTHER" id="PTHR45138:SF24">
    <property type="entry name" value="DIGUANYLATE CYCLASE DGCC-RELATED"/>
    <property type="match status" value="1"/>
</dbReference>
<dbReference type="SUPFAM" id="SSF55073">
    <property type="entry name" value="Nucleotide cyclase"/>
    <property type="match status" value="1"/>
</dbReference>
<evidence type="ECO:0000256" key="1">
    <source>
        <dbReference type="ARBA" id="ARBA00001946"/>
    </source>
</evidence>
<proteinExistence type="predicted"/>
<dbReference type="GO" id="GO:0043709">
    <property type="term" value="P:cell adhesion involved in single-species biofilm formation"/>
    <property type="evidence" value="ECO:0007669"/>
    <property type="project" value="TreeGrafter"/>
</dbReference>
<accession>A0A0G9H981</accession>
<dbReference type="AlphaFoldDB" id="A0A0G9H981"/>
<dbReference type="OrthoDB" id="9803824at2"/>
<dbReference type="Gene3D" id="1.25.40.10">
    <property type="entry name" value="Tetratricopeptide repeat domain"/>
    <property type="match status" value="1"/>
</dbReference>
<dbReference type="EC" id="2.7.7.65" evidence="2"/>